<dbReference type="GO" id="GO:0006094">
    <property type="term" value="P:gluconeogenesis"/>
    <property type="evidence" value="ECO:0007669"/>
    <property type="project" value="UniProtKB-UniPathway"/>
</dbReference>
<dbReference type="SUPFAM" id="SSF53795">
    <property type="entry name" value="PEP carboxykinase-like"/>
    <property type="match status" value="1"/>
</dbReference>
<dbReference type="Gene3D" id="2.170.8.10">
    <property type="entry name" value="Phosphoenolpyruvate Carboxykinase, domain 2"/>
    <property type="match status" value="1"/>
</dbReference>
<dbReference type="EMBL" id="ATMH01001688">
    <property type="protein sequence ID" value="EPY34282.1"/>
    <property type="molecule type" value="Genomic_DNA"/>
</dbReference>
<dbReference type="NCBIfam" id="NF006821">
    <property type="entry name" value="PRK09344.1-3"/>
    <property type="match status" value="1"/>
</dbReference>
<dbReference type="UniPathway" id="UPA00138"/>
<dbReference type="InterPro" id="IPR015994">
    <property type="entry name" value="PEPCK_ATP_CS"/>
</dbReference>
<dbReference type="GO" id="GO:0005524">
    <property type="term" value="F:ATP binding"/>
    <property type="evidence" value="ECO:0007669"/>
    <property type="project" value="UniProtKB-KW"/>
</dbReference>
<evidence type="ECO:0000256" key="9">
    <source>
        <dbReference type="ARBA" id="ARBA00047371"/>
    </source>
</evidence>
<organism evidence="10 11">
    <name type="scientific">Strigomonas culicis</name>
    <dbReference type="NCBI Taxonomy" id="28005"/>
    <lineage>
        <taxon>Eukaryota</taxon>
        <taxon>Discoba</taxon>
        <taxon>Euglenozoa</taxon>
        <taxon>Kinetoplastea</taxon>
        <taxon>Metakinetoplastina</taxon>
        <taxon>Trypanosomatida</taxon>
        <taxon>Trypanosomatidae</taxon>
        <taxon>Strigomonadinae</taxon>
        <taxon>Strigomonas</taxon>
    </lineage>
</organism>
<keyword evidence="8" id="KW-0456">Lyase</keyword>
<keyword evidence="10" id="KW-0670">Pyruvate</keyword>
<evidence type="ECO:0000256" key="8">
    <source>
        <dbReference type="ARBA" id="ARBA00023239"/>
    </source>
</evidence>
<keyword evidence="7" id="KW-0067">ATP-binding</keyword>
<protein>
    <recommendedName>
        <fullName evidence="3">phosphoenolpyruvate carboxykinase (ATP)</fullName>
        <ecNumber evidence="3">4.1.1.49</ecNumber>
    </recommendedName>
</protein>
<dbReference type="InterPro" id="IPR013035">
    <property type="entry name" value="PEP_carboxykinase_C"/>
</dbReference>
<proteinExistence type="inferred from homology"/>
<dbReference type="PIRSF" id="PIRSF006294">
    <property type="entry name" value="PEP_crbxkin"/>
    <property type="match status" value="1"/>
</dbReference>
<keyword evidence="10" id="KW-0418">Kinase</keyword>
<name>S9UTK5_9TRYP</name>
<evidence type="ECO:0000256" key="4">
    <source>
        <dbReference type="ARBA" id="ARBA00022432"/>
    </source>
</evidence>
<dbReference type="InterPro" id="IPR008210">
    <property type="entry name" value="PEP_carboxykinase_N"/>
</dbReference>
<gene>
    <name evidence="10" type="ORF">STCU_01688</name>
</gene>
<evidence type="ECO:0000256" key="6">
    <source>
        <dbReference type="ARBA" id="ARBA00022793"/>
    </source>
</evidence>
<evidence type="ECO:0000256" key="3">
    <source>
        <dbReference type="ARBA" id="ARBA00012363"/>
    </source>
</evidence>
<evidence type="ECO:0000313" key="10">
    <source>
        <dbReference type="EMBL" id="EPY34282.1"/>
    </source>
</evidence>
<dbReference type="CDD" id="cd00484">
    <property type="entry name" value="PEPCK_ATP"/>
    <property type="match status" value="1"/>
</dbReference>
<comment type="caution">
    <text evidence="10">The sequence shown here is derived from an EMBL/GenBank/DDBJ whole genome shotgun (WGS) entry which is preliminary data.</text>
</comment>
<dbReference type="HAMAP" id="MF_00453">
    <property type="entry name" value="PEPCK_ATP"/>
    <property type="match status" value="1"/>
</dbReference>
<dbReference type="EC" id="4.1.1.49" evidence="3"/>
<dbReference type="AlphaFoldDB" id="S9UTK5"/>
<dbReference type="Gene3D" id="3.40.449.10">
    <property type="entry name" value="Phosphoenolpyruvate Carboxykinase, domain 1"/>
    <property type="match status" value="1"/>
</dbReference>
<dbReference type="NCBIfam" id="NF006820">
    <property type="entry name" value="PRK09344.1-2"/>
    <property type="match status" value="1"/>
</dbReference>
<dbReference type="GO" id="GO:0016301">
    <property type="term" value="F:kinase activity"/>
    <property type="evidence" value="ECO:0007669"/>
    <property type="project" value="UniProtKB-KW"/>
</dbReference>
<comment type="catalytic activity">
    <reaction evidence="9">
        <text>oxaloacetate + ATP = phosphoenolpyruvate + ADP + CO2</text>
        <dbReference type="Rhea" id="RHEA:18617"/>
        <dbReference type="ChEBI" id="CHEBI:16452"/>
        <dbReference type="ChEBI" id="CHEBI:16526"/>
        <dbReference type="ChEBI" id="CHEBI:30616"/>
        <dbReference type="ChEBI" id="CHEBI:58702"/>
        <dbReference type="ChEBI" id="CHEBI:456216"/>
        <dbReference type="EC" id="4.1.1.49"/>
    </reaction>
</comment>
<evidence type="ECO:0000256" key="1">
    <source>
        <dbReference type="ARBA" id="ARBA00004742"/>
    </source>
</evidence>
<dbReference type="InterPro" id="IPR001272">
    <property type="entry name" value="PEP_carboxykinase_ATP"/>
</dbReference>
<dbReference type="PANTHER" id="PTHR30031">
    <property type="entry name" value="PHOSPHOENOLPYRUVATE CARBOXYKINASE ATP"/>
    <property type="match status" value="1"/>
</dbReference>
<dbReference type="GO" id="GO:0004612">
    <property type="term" value="F:phosphoenolpyruvate carboxykinase (ATP) activity"/>
    <property type="evidence" value="ECO:0007669"/>
    <property type="project" value="UniProtKB-EC"/>
</dbReference>
<dbReference type="PROSITE" id="PS00532">
    <property type="entry name" value="PEPCK_ATP"/>
    <property type="match status" value="1"/>
</dbReference>
<dbReference type="Proteomes" id="UP000015354">
    <property type="component" value="Unassembled WGS sequence"/>
</dbReference>
<comment type="pathway">
    <text evidence="1">Carbohydrate biosynthesis; gluconeogenesis.</text>
</comment>
<dbReference type="Gene3D" id="3.90.228.20">
    <property type="match status" value="1"/>
</dbReference>
<reference evidence="10 11" key="1">
    <citation type="journal article" date="2013" name="PLoS ONE">
        <title>Predicting the Proteins of Angomonas deanei, Strigomonas culicis and Their Respective Endosymbionts Reveals New Aspects of the Trypanosomatidae Family.</title>
        <authorList>
            <person name="Motta M.C."/>
            <person name="Martins A.C."/>
            <person name="de Souza S.S."/>
            <person name="Catta-Preta C.M."/>
            <person name="Silva R."/>
            <person name="Klein C.C."/>
            <person name="de Almeida L.G."/>
            <person name="de Lima Cunha O."/>
            <person name="Ciapina L.P."/>
            <person name="Brocchi M."/>
            <person name="Colabardini A.C."/>
            <person name="de Araujo Lima B."/>
            <person name="Machado C.R."/>
            <person name="de Almeida Soares C.M."/>
            <person name="Probst C.M."/>
            <person name="de Menezes C.B."/>
            <person name="Thompson C.E."/>
            <person name="Bartholomeu D.C."/>
            <person name="Gradia D.F."/>
            <person name="Pavoni D.P."/>
            <person name="Grisard E.C."/>
            <person name="Fantinatti-Garboggini F."/>
            <person name="Marchini F.K."/>
            <person name="Rodrigues-Luiz G.F."/>
            <person name="Wagner G."/>
            <person name="Goldman G.H."/>
            <person name="Fietto J.L."/>
            <person name="Elias M.C."/>
            <person name="Goldman M.H."/>
            <person name="Sagot M.F."/>
            <person name="Pereira M."/>
            <person name="Stoco P.H."/>
            <person name="de Mendonca-Neto R.P."/>
            <person name="Teixeira S.M."/>
            <person name="Maciel T.E."/>
            <person name="de Oliveira Mendes T.A."/>
            <person name="Urmenyi T.P."/>
            <person name="de Souza W."/>
            <person name="Schenkman S."/>
            <person name="de Vasconcelos A.T."/>
        </authorList>
    </citation>
    <scope>NUCLEOTIDE SEQUENCE [LARGE SCALE GENOMIC DNA]</scope>
</reference>
<evidence type="ECO:0000256" key="2">
    <source>
        <dbReference type="ARBA" id="ARBA00006052"/>
    </source>
</evidence>
<comment type="similarity">
    <text evidence="2">Belongs to the phosphoenolpyruvate carboxykinase (ATP) family.</text>
</comment>
<accession>S9UTK5</accession>
<keyword evidence="6" id="KW-0210">Decarboxylase</keyword>
<evidence type="ECO:0000256" key="5">
    <source>
        <dbReference type="ARBA" id="ARBA00022741"/>
    </source>
</evidence>
<evidence type="ECO:0000313" key="11">
    <source>
        <dbReference type="Proteomes" id="UP000015354"/>
    </source>
</evidence>
<keyword evidence="5" id="KW-0547">Nucleotide-binding</keyword>
<keyword evidence="10" id="KW-0808">Transferase</keyword>
<dbReference type="GO" id="GO:0005829">
    <property type="term" value="C:cytosol"/>
    <property type="evidence" value="ECO:0007669"/>
    <property type="project" value="TreeGrafter"/>
</dbReference>
<dbReference type="PANTHER" id="PTHR30031:SF0">
    <property type="entry name" value="PHOSPHOENOLPYRUVATE CARBOXYKINASE (ATP)"/>
    <property type="match status" value="1"/>
</dbReference>
<evidence type="ECO:0000256" key="7">
    <source>
        <dbReference type="ARBA" id="ARBA00022840"/>
    </source>
</evidence>
<keyword evidence="11" id="KW-1185">Reference proteome</keyword>
<dbReference type="OrthoDB" id="274702at2759"/>
<dbReference type="NCBIfam" id="TIGR00224">
    <property type="entry name" value="pckA"/>
    <property type="match status" value="1"/>
</dbReference>
<keyword evidence="4" id="KW-0312">Gluconeogenesis</keyword>
<dbReference type="SUPFAM" id="SSF68923">
    <property type="entry name" value="PEP carboxykinase N-terminal domain"/>
    <property type="match status" value="1"/>
</dbReference>
<dbReference type="Pfam" id="PF01293">
    <property type="entry name" value="PEPCK_ATP"/>
    <property type="match status" value="1"/>
</dbReference>
<sequence>MLMFPSVSIVFILSFTFYPFSLSAVPLVFFFSLRKIFSLIRAFYLSFFFSPQKYSFAMAPQVHKNLTTPELIQWALKLEKDTKLSARGALCVLSYAKTGRSPRDKRIVDTDDVRENVDWGAVNVKLTEDSFQKVKKQALDFLNTREHLFVMDLYIGHDERYRVKVRVIATRPYHALFMKDMMIRPSDEELRHFGEPDYTIYNAGESKADPTIPGVGSTTCVALNFKTHEQVILGTEYAGEMKKGMLTVMFELMPRQNHLCMHASANVGKQGDVSVFFGLSGTGKTTLSADPARALIGDDEHVWTDTGVFNVEGGCYAKAIGLNPKTEEEIYNAVCYGAVAENCALKKDSKEIDFYDESICKNTRVAYPLNHIPGALTKAVAGHPKNIIFLTNDAFGVMPPVARLTPEQAMFWFIMGYTANVPGVEAGSAPVAKPLFSSCFGGPFLVRHATFYGEQLARKMKEHNSRVWLLNTGYAGGRADKGAKRMPLKVTRAVIDAIHDGSLDKETFQVYPGWGLHIPTKCNRVAPELLDPRKAWKDVVAFNTTTKELVAMFQDSFQKRFAAKASEGLKSAVPKYVETAKL</sequence>